<dbReference type="EMBL" id="CABFNP030000459">
    <property type="protein sequence ID" value="CAI6021881.1"/>
    <property type="molecule type" value="Genomic_DNA"/>
</dbReference>
<keyword evidence="3" id="KW-1185">Reference proteome</keyword>
<sequence>MLGKSEKPDRTFGLRQTRNIENLLYDEAKGGLQDSHSQVAKQVHEIVGLDSPLALTGDRLLFPFLVLEAKSSNAADSWHSIQLQTAFSIRSFLAAQERLRKAANIPSSHQEGSVRVSTIWRGSICSRDGALQALLLVDFIFDWARDTYRNDIIRLLRVLATRNNDAAINIHADTDILSTLPLANQDRLNKEEPKEDYLTALMAGSDMPHFLAIDTNYQGLTCLQADPTKSQRSDADKSSRSRRNRREVDWGRTSHTESFQHSTAIQTAISLATYISAQWHIVRDLSVIALAEDAFEGIVHAMPLVGN</sequence>
<accession>A0AA35LQ30</accession>
<evidence type="ECO:0000313" key="2">
    <source>
        <dbReference type="EMBL" id="CAI6021881.1"/>
    </source>
</evidence>
<proteinExistence type="predicted"/>
<dbReference type="AlphaFoldDB" id="A0AA35LQ30"/>
<feature type="non-terminal residue" evidence="2">
    <location>
        <position position="307"/>
    </location>
</feature>
<comment type="caution">
    <text evidence="2">The sequence shown here is derived from an EMBL/GenBank/DDBJ whole genome shotgun (WGS) entry which is preliminary data.</text>
</comment>
<feature type="region of interest" description="Disordered" evidence="1">
    <location>
        <begin position="225"/>
        <end position="254"/>
    </location>
</feature>
<reference evidence="2" key="1">
    <citation type="submission" date="2023-01" db="EMBL/GenBank/DDBJ databases">
        <authorList>
            <person name="Piombo E."/>
        </authorList>
    </citation>
    <scope>NUCLEOTIDE SEQUENCE</scope>
</reference>
<dbReference type="Proteomes" id="UP001160390">
    <property type="component" value="Unassembled WGS sequence"/>
</dbReference>
<organism evidence="2 3">
    <name type="scientific">Clonostachys chloroleuca</name>
    <dbReference type="NCBI Taxonomy" id="1926264"/>
    <lineage>
        <taxon>Eukaryota</taxon>
        <taxon>Fungi</taxon>
        <taxon>Dikarya</taxon>
        <taxon>Ascomycota</taxon>
        <taxon>Pezizomycotina</taxon>
        <taxon>Sordariomycetes</taxon>
        <taxon>Hypocreomycetidae</taxon>
        <taxon>Hypocreales</taxon>
        <taxon>Bionectriaceae</taxon>
        <taxon>Clonostachys</taxon>
    </lineage>
</organism>
<evidence type="ECO:0000256" key="1">
    <source>
        <dbReference type="SAM" id="MobiDB-lite"/>
    </source>
</evidence>
<name>A0AA35LQ30_9HYPO</name>
<evidence type="ECO:0000313" key="3">
    <source>
        <dbReference type="Proteomes" id="UP001160390"/>
    </source>
</evidence>
<gene>
    <name evidence="2" type="ORF">CCHLO57077_00013412</name>
</gene>
<protein>
    <submittedName>
        <fullName evidence="2">Uncharacterized protein</fullName>
    </submittedName>
</protein>
<feature type="compositionally biased region" description="Basic and acidic residues" evidence="1">
    <location>
        <begin position="229"/>
        <end position="239"/>
    </location>
</feature>